<protein>
    <recommendedName>
        <fullName evidence="1">General stress protein FMN-binding split barrel domain-containing protein</fullName>
    </recommendedName>
</protein>
<evidence type="ECO:0000313" key="3">
    <source>
        <dbReference type="Proteomes" id="UP000239590"/>
    </source>
</evidence>
<dbReference type="Proteomes" id="UP000239590">
    <property type="component" value="Unassembled WGS sequence"/>
</dbReference>
<accession>A0A2S7IML0</accession>
<evidence type="ECO:0000313" key="2">
    <source>
        <dbReference type="EMBL" id="PQA58886.1"/>
    </source>
</evidence>
<dbReference type="Gene3D" id="2.30.110.10">
    <property type="entry name" value="Electron Transport, Fmn-binding Protein, Chain A"/>
    <property type="match status" value="1"/>
</dbReference>
<dbReference type="PANTHER" id="PTHR34818:SF1">
    <property type="entry name" value="PROTEIN BLI-3"/>
    <property type="match status" value="1"/>
</dbReference>
<sequence>MSDVKELTQEEQLKLLKDKIKDIRVAMLTTYTENDGLRSRPMATSELEDDGTLWFFTREHSRKTDEVEQEHRVCVAYANPEENTYVSVQGRAKVVTDKAKMEELYTPVLKAWFPNGIDDPELSLLKISIDEAEFWDSSSSKLVNGFKMLKAAITGTPYDDGSHGKVTL</sequence>
<dbReference type="InterPro" id="IPR012349">
    <property type="entry name" value="Split_barrel_FMN-bd"/>
</dbReference>
<evidence type="ECO:0000259" key="1">
    <source>
        <dbReference type="Pfam" id="PF16242"/>
    </source>
</evidence>
<dbReference type="AlphaFoldDB" id="A0A2S7IML0"/>
<dbReference type="RefSeq" id="WP_104710053.1">
    <property type="nucleotide sequence ID" value="NZ_PTRA01000001.1"/>
</dbReference>
<reference evidence="3" key="1">
    <citation type="submission" date="2018-02" db="EMBL/GenBank/DDBJ databases">
        <title>Genome sequencing of Solimonas sp. HR-BB.</title>
        <authorList>
            <person name="Lee Y."/>
            <person name="Jeon C.O."/>
        </authorList>
    </citation>
    <scope>NUCLEOTIDE SEQUENCE [LARGE SCALE GENOMIC DNA]</scope>
    <source>
        <strain evidence="3">HR-U</strain>
    </source>
</reference>
<name>A0A2S7IML0_9BACT</name>
<comment type="caution">
    <text evidence="2">The sequence shown here is derived from an EMBL/GenBank/DDBJ whole genome shotgun (WGS) entry which is preliminary data.</text>
</comment>
<dbReference type="SUPFAM" id="SSF50475">
    <property type="entry name" value="FMN-binding split barrel"/>
    <property type="match status" value="1"/>
</dbReference>
<dbReference type="InterPro" id="IPR038725">
    <property type="entry name" value="YdaG_split_barrel_FMN-bd"/>
</dbReference>
<dbReference type="Pfam" id="PF16242">
    <property type="entry name" value="Pyrid_ox_like"/>
    <property type="match status" value="1"/>
</dbReference>
<proteinExistence type="predicted"/>
<dbReference type="PANTHER" id="PTHR34818">
    <property type="entry name" value="PROTEIN BLI-3"/>
    <property type="match status" value="1"/>
</dbReference>
<keyword evidence="3" id="KW-1185">Reference proteome</keyword>
<dbReference type="OrthoDB" id="1432662at2"/>
<dbReference type="InterPro" id="IPR052917">
    <property type="entry name" value="Stress-Dev_Protein"/>
</dbReference>
<gene>
    <name evidence="2" type="ORF">C5O19_04285</name>
</gene>
<dbReference type="EMBL" id="PTRA01000001">
    <property type="protein sequence ID" value="PQA58886.1"/>
    <property type="molecule type" value="Genomic_DNA"/>
</dbReference>
<organism evidence="2 3">
    <name type="scientific">Siphonobacter curvatus</name>
    <dbReference type="NCBI Taxonomy" id="2094562"/>
    <lineage>
        <taxon>Bacteria</taxon>
        <taxon>Pseudomonadati</taxon>
        <taxon>Bacteroidota</taxon>
        <taxon>Cytophagia</taxon>
        <taxon>Cytophagales</taxon>
        <taxon>Cytophagaceae</taxon>
        <taxon>Siphonobacter</taxon>
    </lineage>
</organism>
<feature type="domain" description="General stress protein FMN-binding split barrel" evidence="1">
    <location>
        <begin position="12"/>
        <end position="159"/>
    </location>
</feature>